<dbReference type="InParanoid" id="A0A067QXX4"/>
<protein>
    <submittedName>
        <fullName evidence="1">Uncharacterized protein</fullName>
    </submittedName>
</protein>
<evidence type="ECO:0000313" key="2">
    <source>
        <dbReference type="Proteomes" id="UP000027135"/>
    </source>
</evidence>
<keyword evidence="2" id="KW-1185">Reference proteome</keyword>
<reference evidence="1 2" key="1">
    <citation type="journal article" date="2014" name="Nat. Commun.">
        <title>Molecular traces of alternative social organization in a termite genome.</title>
        <authorList>
            <person name="Terrapon N."/>
            <person name="Li C."/>
            <person name="Robertson H.M."/>
            <person name="Ji L."/>
            <person name="Meng X."/>
            <person name="Booth W."/>
            <person name="Chen Z."/>
            <person name="Childers C.P."/>
            <person name="Glastad K.M."/>
            <person name="Gokhale K."/>
            <person name="Gowin J."/>
            <person name="Gronenberg W."/>
            <person name="Hermansen R.A."/>
            <person name="Hu H."/>
            <person name="Hunt B.G."/>
            <person name="Huylmans A.K."/>
            <person name="Khalil S.M."/>
            <person name="Mitchell R.D."/>
            <person name="Munoz-Torres M.C."/>
            <person name="Mustard J.A."/>
            <person name="Pan H."/>
            <person name="Reese J.T."/>
            <person name="Scharf M.E."/>
            <person name="Sun F."/>
            <person name="Vogel H."/>
            <person name="Xiao J."/>
            <person name="Yang W."/>
            <person name="Yang Z."/>
            <person name="Yang Z."/>
            <person name="Zhou J."/>
            <person name="Zhu J."/>
            <person name="Brent C.S."/>
            <person name="Elsik C.G."/>
            <person name="Goodisman M.A."/>
            <person name="Liberles D.A."/>
            <person name="Roe R.M."/>
            <person name="Vargo E.L."/>
            <person name="Vilcinskas A."/>
            <person name="Wang J."/>
            <person name="Bornberg-Bauer E."/>
            <person name="Korb J."/>
            <person name="Zhang G."/>
            <person name="Liebig J."/>
        </authorList>
    </citation>
    <scope>NUCLEOTIDE SEQUENCE [LARGE SCALE GENOMIC DNA]</scope>
    <source>
        <tissue evidence="1">Whole organism</tissue>
    </source>
</reference>
<sequence>MQRPTRLDLSIAIGRRGQATPLNGLALGHLPRRARNLHVSPIIPPAAQEVAESLFLSSDPVLLSCRAPGCSS</sequence>
<gene>
    <name evidence="1" type="ORF">L798_00362</name>
</gene>
<name>A0A067QXX4_ZOONE</name>
<proteinExistence type="predicted"/>
<dbReference type="AlphaFoldDB" id="A0A067QXX4"/>
<dbReference type="EMBL" id="KK853226">
    <property type="protein sequence ID" value="KDR09665.1"/>
    <property type="molecule type" value="Genomic_DNA"/>
</dbReference>
<accession>A0A067QXX4</accession>
<dbReference type="Proteomes" id="UP000027135">
    <property type="component" value="Unassembled WGS sequence"/>
</dbReference>
<evidence type="ECO:0000313" key="1">
    <source>
        <dbReference type="EMBL" id="KDR09665.1"/>
    </source>
</evidence>
<organism evidence="1 2">
    <name type="scientific">Zootermopsis nevadensis</name>
    <name type="common">Dampwood termite</name>
    <dbReference type="NCBI Taxonomy" id="136037"/>
    <lineage>
        <taxon>Eukaryota</taxon>
        <taxon>Metazoa</taxon>
        <taxon>Ecdysozoa</taxon>
        <taxon>Arthropoda</taxon>
        <taxon>Hexapoda</taxon>
        <taxon>Insecta</taxon>
        <taxon>Pterygota</taxon>
        <taxon>Neoptera</taxon>
        <taxon>Polyneoptera</taxon>
        <taxon>Dictyoptera</taxon>
        <taxon>Blattodea</taxon>
        <taxon>Blattoidea</taxon>
        <taxon>Termitoidae</taxon>
        <taxon>Termopsidae</taxon>
        <taxon>Zootermopsis</taxon>
    </lineage>
</organism>